<dbReference type="Pfam" id="PF00117">
    <property type="entry name" value="GATase"/>
    <property type="match status" value="1"/>
</dbReference>
<proteinExistence type="predicted"/>
<dbReference type="RefSeq" id="WP_013471470.1">
    <property type="nucleotide sequence ID" value="NZ_JACKST010000047.1"/>
</dbReference>
<dbReference type="GO" id="GO:0003922">
    <property type="term" value="F:GMP synthase (glutamine-hydrolyzing) activity"/>
    <property type="evidence" value="ECO:0007669"/>
    <property type="project" value="UniProtKB-EC"/>
</dbReference>
<keyword evidence="2" id="KW-0315">Glutamine amidotransferase</keyword>
<dbReference type="InterPro" id="IPR017926">
    <property type="entry name" value="GATASE"/>
</dbReference>
<organism evidence="2 3">
    <name type="scientific">Mycolicibacterium gilvum</name>
    <dbReference type="NCBI Taxonomy" id="1804"/>
    <lineage>
        <taxon>Bacteria</taxon>
        <taxon>Bacillati</taxon>
        <taxon>Actinomycetota</taxon>
        <taxon>Actinomycetes</taxon>
        <taxon>Mycobacteriales</taxon>
        <taxon>Mycobacteriaceae</taxon>
        <taxon>Mycolicibacterium</taxon>
    </lineage>
</organism>
<keyword evidence="2" id="KW-0436">Ligase</keyword>
<protein>
    <submittedName>
        <fullName evidence="2">Glutamine amidotransferase</fullName>
        <ecNumber evidence="2">6.3.5.2</ecNumber>
    </submittedName>
</protein>
<dbReference type="GO" id="GO:0005829">
    <property type="term" value="C:cytosol"/>
    <property type="evidence" value="ECO:0007669"/>
    <property type="project" value="TreeGrafter"/>
</dbReference>
<dbReference type="InterPro" id="IPR029062">
    <property type="entry name" value="Class_I_gatase-like"/>
</dbReference>
<dbReference type="Gene3D" id="3.40.50.880">
    <property type="match status" value="1"/>
</dbReference>
<dbReference type="CDD" id="cd01741">
    <property type="entry name" value="GATase1_1"/>
    <property type="match status" value="1"/>
</dbReference>
<dbReference type="GO" id="GO:0016740">
    <property type="term" value="F:transferase activity"/>
    <property type="evidence" value="ECO:0007669"/>
    <property type="project" value="UniProtKB-KW"/>
</dbReference>
<dbReference type="EC" id="6.3.5.2" evidence="2"/>
<accession>A0A378SPD8</accession>
<evidence type="ECO:0000259" key="1">
    <source>
        <dbReference type="Pfam" id="PF00117"/>
    </source>
</evidence>
<dbReference type="PROSITE" id="PS51273">
    <property type="entry name" value="GATASE_TYPE_1"/>
    <property type="match status" value="1"/>
</dbReference>
<dbReference type="Proteomes" id="UP000254291">
    <property type="component" value="Unassembled WGS sequence"/>
</dbReference>
<dbReference type="PANTHER" id="PTHR42695:SF5">
    <property type="entry name" value="GLUTAMINE AMIDOTRANSFERASE YLR126C-RELATED"/>
    <property type="match status" value="1"/>
</dbReference>
<dbReference type="EMBL" id="UGQM01000001">
    <property type="protein sequence ID" value="STZ44215.1"/>
    <property type="molecule type" value="Genomic_DNA"/>
</dbReference>
<evidence type="ECO:0000313" key="3">
    <source>
        <dbReference type="Proteomes" id="UP000254291"/>
    </source>
</evidence>
<gene>
    <name evidence="2" type="primary">guaA_3</name>
    <name evidence="2" type="ORF">NCTC10742_03447</name>
</gene>
<dbReference type="AlphaFoldDB" id="A0A378SPD8"/>
<keyword evidence="2" id="KW-0808">Transferase</keyword>
<dbReference type="PANTHER" id="PTHR42695">
    <property type="entry name" value="GLUTAMINE AMIDOTRANSFERASE YLR126C-RELATED"/>
    <property type="match status" value="1"/>
</dbReference>
<sequence length="243" mass="26543">MARVTSKVLFLLNEHIATEALLGDAFAERGFDIDTFEVVSAARAHSPAGEVTFPDPTRYDVIVPLGATWAVYDQTLLDTWVSTEMQMMRDAADAGVALLGVCFGGQLLAQAFGGTVARAPRPEIGWCEVASDRPDLVPGGPWFQWHHDRWTLPPGATEIARTAHASQAFVLGRTLALQFHPEVDTDLLKIWLATDDHGDVDRAGLTHDEMLTRTEQLADDVASRIRVLVRGFLTQVAGRSLPS</sequence>
<dbReference type="SUPFAM" id="SSF52317">
    <property type="entry name" value="Class I glutamine amidotransferase-like"/>
    <property type="match status" value="1"/>
</dbReference>
<feature type="domain" description="Glutamine amidotransferase" evidence="1">
    <location>
        <begin position="82"/>
        <end position="184"/>
    </location>
</feature>
<dbReference type="InterPro" id="IPR044992">
    <property type="entry name" value="ChyE-like"/>
</dbReference>
<evidence type="ECO:0000313" key="2">
    <source>
        <dbReference type="EMBL" id="STZ44215.1"/>
    </source>
</evidence>
<name>A0A378SPD8_9MYCO</name>
<reference evidence="2 3" key="1">
    <citation type="submission" date="2018-06" db="EMBL/GenBank/DDBJ databases">
        <authorList>
            <consortium name="Pathogen Informatics"/>
            <person name="Doyle S."/>
        </authorList>
    </citation>
    <scope>NUCLEOTIDE SEQUENCE [LARGE SCALE GENOMIC DNA]</scope>
    <source>
        <strain evidence="2 3">NCTC10742</strain>
    </source>
</reference>